<feature type="non-terminal residue" evidence="2">
    <location>
        <position position="1"/>
    </location>
</feature>
<accession>A0AAN5CSN1</accession>
<reference evidence="3" key="1">
    <citation type="submission" date="2022-10" db="EMBL/GenBank/DDBJ databases">
        <title>Genome assembly of Pristionchus species.</title>
        <authorList>
            <person name="Yoshida K."/>
            <person name="Sommer R.J."/>
        </authorList>
    </citation>
    <scope>NUCLEOTIDE SEQUENCE [LARGE SCALE GENOMIC DNA]</scope>
    <source>
        <strain evidence="3">RS5460</strain>
    </source>
</reference>
<sequence>SHHLQVMAATSPRIIVIGAGIIGLSSAIELQQIFPDAVDKRGEQFYEFLDECTEEFENYMKRRNAEIAKCVGDSIEIECFHSRDNDNEMTRIENFDKAARAFLENLSIRIKRSLNQLRMIKINSSNEHFTDKMMVKLELLIDKMKSHMWDIKRHLIDYRKAEKEEIRKLYDAEIAENENFKLYDHHPDSRIPTIDLAEFANTKQPISRGGEGAVFRYEIPGHLLKSEDESVTVAAKKFEASSSSSSYETRSDAFRGNDEIMTLFQLRHPNIVQILGRGSSDGDRCLLIEYSETCKVMQ</sequence>
<dbReference type="Gene3D" id="3.40.50.720">
    <property type="entry name" value="NAD(P)-binding Rossmann-like Domain"/>
    <property type="match status" value="1"/>
</dbReference>
<dbReference type="Proteomes" id="UP001328107">
    <property type="component" value="Unassembled WGS sequence"/>
</dbReference>
<dbReference type="AlphaFoldDB" id="A0AAN5CSN1"/>
<organism evidence="2 3">
    <name type="scientific">Pristionchus mayeri</name>
    <dbReference type="NCBI Taxonomy" id="1317129"/>
    <lineage>
        <taxon>Eukaryota</taxon>
        <taxon>Metazoa</taxon>
        <taxon>Ecdysozoa</taxon>
        <taxon>Nematoda</taxon>
        <taxon>Chromadorea</taxon>
        <taxon>Rhabditida</taxon>
        <taxon>Rhabditina</taxon>
        <taxon>Diplogasteromorpha</taxon>
        <taxon>Diplogasteroidea</taxon>
        <taxon>Neodiplogasteridae</taxon>
        <taxon>Pristionchus</taxon>
    </lineage>
</organism>
<dbReference type="PROSITE" id="PS50011">
    <property type="entry name" value="PROTEIN_KINASE_DOM"/>
    <property type="match status" value="1"/>
</dbReference>
<keyword evidence="3" id="KW-1185">Reference proteome</keyword>
<gene>
    <name evidence="2" type="ORF">PMAYCL1PPCAC_19885</name>
</gene>
<comment type="caution">
    <text evidence="2">The sequence shown here is derived from an EMBL/GenBank/DDBJ whole genome shotgun (WGS) entry which is preliminary data.</text>
</comment>
<dbReference type="GO" id="GO:0005524">
    <property type="term" value="F:ATP binding"/>
    <property type="evidence" value="ECO:0007669"/>
    <property type="project" value="InterPro"/>
</dbReference>
<proteinExistence type="predicted"/>
<name>A0AAN5CSN1_9BILA</name>
<dbReference type="GO" id="GO:0004672">
    <property type="term" value="F:protein kinase activity"/>
    <property type="evidence" value="ECO:0007669"/>
    <property type="project" value="InterPro"/>
</dbReference>
<protein>
    <recommendedName>
        <fullName evidence="1">Protein kinase domain-containing protein</fullName>
    </recommendedName>
</protein>
<evidence type="ECO:0000259" key="1">
    <source>
        <dbReference type="PROSITE" id="PS50011"/>
    </source>
</evidence>
<dbReference type="InterPro" id="IPR011009">
    <property type="entry name" value="Kinase-like_dom_sf"/>
</dbReference>
<dbReference type="Gene3D" id="3.30.200.20">
    <property type="entry name" value="Phosphorylase Kinase, domain 1"/>
    <property type="match status" value="1"/>
</dbReference>
<dbReference type="EMBL" id="BTRK01000004">
    <property type="protein sequence ID" value="GMR49690.1"/>
    <property type="molecule type" value="Genomic_DNA"/>
</dbReference>
<dbReference type="InterPro" id="IPR000719">
    <property type="entry name" value="Prot_kinase_dom"/>
</dbReference>
<dbReference type="SUPFAM" id="SSF51971">
    <property type="entry name" value="Nucleotide-binding domain"/>
    <property type="match status" value="1"/>
</dbReference>
<evidence type="ECO:0000313" key="3">
    <source>
        <dbReference type="Proteomes" id="UP001328107"/>
    </source>
</evidence>
<feature type="domain" description="Protein kinase" evidence="1">
    <location>
        <begin position="200"/>
        <end position="298"/>
    </location>
</feature>
<dbReference type="SUPFAM" id="SSF56112">
    <property type="entry name" value="Protein kinase-like (PK-like)"/>
    <property type="match status" value="1"/>
</dbReference>
<evidence type="ECO:0000313" key="2">
    <source>
        <dbReference type="EMBL" id="GMR49690.1"/>
    </source>
</evidence>